<organism evidence="10 11">
    <name type="scientific">Owenia fusiformis</name>
    <name type="common">Polychaete worm</name>
    <dbReference type="NCBI Taxonomy" id="6347"/>
    <lineage>
        <taxon>Eukaryota</taxon>
        <taxon>Metazoa</taxon>
        <taxon>Spiralia</taxon>
        <taxon>Lophotrochozoa</taxon>
        <taxon>Annelida</taxon>
        <taxon>Polychaeta</taxon>
        <taxon>Sedentaria</taxon>
        <taxon>Canalipalpata</taxon>
        <taxon>Sabellida</taxon>
        <taxon>Oweniida</taxon>
        <taxon>Oweniidae</taxon>
        <taxon>Owenia</taxon>
    </lineage>
</organism>
<dbReference type="Gene3D" id="3.10.110.10">
    <property type="entry name" value="Ubiquitin Conjugating Enzyme"/>
    <property type="match status" value="1"/>
</dbReference>
<evidence type="ECO:0000256" key="8">
    <source>
        <dbReference type="RuleBase" id="RU362109"/>
    </source>
</evidence>
<keyword evidence="4 8" id="KW-0833">Ubl conjugation pathway</keyword>
<dbReference type="GO" id="GO:0005524">
    <property type="term" value="F:ATP binding"/>
    <property type="evidence" value="ECO:0007669"/>
    <property type="project" value="UniProtKB-UniRule"/>
</dbReference>
<dbReference type="FunFam" id="3.10.110.10:FF:000033">
    <property type="entry name" value="NEDD8-conjugating enzyme UBE2F"/>
    <property type="match status" value="1"/>
</dbReference>
<protein>
    <recommendedName>
        <fullName evidence="7">E2 NEDD8-conjugating enzyme</fullName>
        <ecNumber evidence="7">2.3.2.34</ecNumber>
    </recommendedName>
</protein>
<gene>
    <name evidence="10" type="ORF">OFUS_LOCUS14254</name>
</gene>
<dbReference type="PROSITE" id="PS50127">
    <property type="entry name" value="UBC_2"/>
    <property type="match status" value="1"/>
</dbReference>
<proteinExistence type="inferred from homology"/>
<dbReference type="SMART" id="SM00212">
    <property type="entry name" value="UBCc"/>
    <property type="match status" value="1"/>
</dbReference>
<dbReference type="EC" id="2.3.2.34" evidence="7"/>
<evidence type="ECO:0000313" key="11">
    <source>
        <dbReference type="Proteomes" id="UP000749559"/>
    </source>
</evidence>
<feature type="domain" description="UBC core" evidence="9">
    <location>
        <begin position="30"/>
        <end position="183"/>
    </location>
</feature>
<evidence type="ECO:0000256" key="4">
    <source>
        <dbReference type="ARBA" id="ARBA00022786"/>
    </source>
</evidence>
<keyword evidence="2" id="KW-0808">Transferase</keyword>
<dbReference type="InterPro" id="IPR000608">
    <property type="entry name" value="UBC"/>
</dbReference>
<sequence length="184" mass="21517">MINIRKKLEEAKNNPHIRKDCDGNIKRASVRDRLLVKEVQEMEQTLPKGCRVHFDDPNQLHKFTLSVSPEDGYWGNGRFKFEITVPEDYNIVPPDVQCLTRIWHPNITEDGEVCLSLLRQNSLDTLGWCPTRKLKDVIWGLNSLFSDLLNFDDPLNVEAAEHYERDKDSFISKVKDYVSRYARR</sequence>
<dbReference type="InterPro" id="IPR050113">
    <property type="entry name" value="Ub_conjugating_enzyme"/>
</dbReference>
<keyword evidence="5 8" id="KW-0067">ATP-binding</keyword>
<dbReference type="PROSITE" id="PS00183">
    <property type="entry name" value="UBC_1"/>
    <property type="match status" value="1"/>
</dbReference>
<dbReference type="CDD" id="cd23794">
    <property type="entry name" value="UBCc_UBE2F_UBE2M"/>
    <property type="match status" value="1"/>
</dbReference>
<evidence type="ECO:0000256" key="5">
    <source>
        <dbReference type="ARBA" id="ARBA00022840"/>
    </source>
</evidence>
<dbReference type="PANTHER" id="PTHR24067">
    <property type="entry name" value="UBIQUITIN-CONJUGATING ENZYME E2"/>
    <property type="match status" value="1"/>
</dbReference>
<dbReference type="InterPro" id="IPR023313">
    <property type="entry name" value="UBQ-conjugating_AS"/>
</dbReference>
<comment type="similarity">
    <text evidence="8">Belongs to the ubiquitin-conjugating enzyme family.</text>
</comment>
<name>A0A8J1Y5B0_OWEFU</name>
<dbReference type="OrthoDB" id="10249039at2759"/>
<dbReference type="Proteomes" id="UP000749559">
    <property type="component" value="Unassembled WGS sequence"/>
</dbReference>
<dbReference type="AlphaFoldDB" id="A0A8J1Y5B0"/>
<reference evidence="10" key="1">
    <citation type="submission" date="2022-03" db="EMBL/GenBank/DDBJ databases">
        <authorList>
            <person name="Martin C."/>
        </authorList>
    </citation>
    <scope>NUCLEOTIDE SEQUENCE</scope>
</reference>
<comment type="caution">
    <text evidence="10">The sequence shown here is derived from an EMBL/GenBank/DDBJ whole genome shotgun (WGS) entry which is preliminary data.</text>
</comment>
<dbReference type="GO" id="GO:0045116">
    <property type="term" value="P:protein neddylation"/>
    <property type="evidence" value="ECO:0007669"/>
    <property type="project" value="UniProtKB-ARBA"/>
</dbReference>
<comment type="pathway">
    <text evidence="1">Protein modification; protein neddylation.</text>
</comment>
<accession>A0A8J1Y5B0</accession>
<keyword evidence="11" id="KW-1185">Reference proteome</keyword>
<dbReference type="InterPro" id="IPR016135">
    <property type="entry name" value="UBQ-conjugating_enzyme/RWD"/>
</dbReference>
<evidence type="ECO:0000256" key="3">
    <source>
        <dbReference type="ARBA" id="ARBA00022741"/>
    </source>
</evidence>
<evidence type="ECO:0000313" key="10">
    <source>
        <dbReference type="EMBL" id="CAH1788790.1"/>
    </source>
</evidence>
<dbReference type="GO" id="GO:0061654">
    <property type="term" value="F:NEDD8 conjugating enzyme activity"/>
    <property type="evidence" value="ECO:0007669"/>
    <property type="project" value="UniProtKB-EC"/>
</dbReference>
<evidence type="ECO:0000256" key="7">
    <source>
        <dbReference type="ARBA" id="ARBA00044047"/>
    </source>
</evidence>
<comment type="catalytic activity">
    <reaction evidence="6">
        <text>[E1 NEDD8-activating enzyme]-S-[NEDD8 protein]-yl-L-cysteine + [E2 NEDD8-conjugating enzyme]-L-cysteine = [E1 NEDD8-activating enzyme]-L-cysteine + [E2 NEDD8-conjugating enzyme]-S-[NEDD8-protein]-yl-L-cysteine.</text>
        <dbReference type="EC" id="2.3.2.34"/>
    </reaction>
</comment>
<dbReference type="Pfam" id="PF00179">
    <property type="entry name" value="UQ_con"/>
    <property type="match status" value="1"/>
</dbReference>
<dbReference type="EMBL" id="CAIIXF020000007">
    <property type="protein sequence ID" value="CAH1788790.1"/>
    <property type="molecule type" value="Genomic_DNA"/>
</dbReference>
<evidence type="ECO:0000256" key="2">
    <source>
        <dbReference type="ARBA" id="ARBA00022679"/>
    </source>
</evidence>
<evidence type="ECO:0000256" key="1">
    <source>
        <dbReference type="ARBA" id="ARBA00005032"/>
    </source>
</evidence>
<keyword evidence="3 8" id="KW-0547">Nucleotide-binding</keyword>
<dbReference type="SUPFAM" id="SSF54495">
    <property type="entry name" value="UBC-like"/>
    <property type="match status" value="1"/>
</dbReference>
<evidence type="ECO:0000256" key="6">
    <source>
        <dbReference type="ARBA" id="ARBA00043698"/>
    </source>
</evidence>
<evidence type="ECO:0000259" key="9">
    <source>
        <dbReference type="PROSITE" id="PS50127"/>
    </source>
</evidence>